<proteinExistence type="predicted"/>
<evidence type="ECO:0000313" key="1">
    <source>
        <dbReference type="EMBL" id="EDM01808.1"/>
    </source>
</evidence>
<dbReference type="Proteomes" id="UP000234681">
    <property type="component" value="Chromosome 4"/>
</dbReference>
<reference evidence="1 2" key="1">
    <citation type="submission" date="2005-09" db="EMBL/GenBank/DDBJ databases">
        <authorList>
            <person name="Mural R.J."/>
            <person name="Li P.W."/>
            <person name="Adams M.D."/>
            <person name="Amanatides P.G."/>
            <person name="Baden-Tillson H."/>
            <person name="Barnstead M."/>
            <person name="Chin S.H."/>
            <person name="Dew I."/>
            <person name="Evans C.A."/>
            <person name="Ferriera S."/>
            <person name="Flanigan M."/>
            <person name="Fosler C."/>
            <person name="Glodek A."/>
            <person name="Gu Z."/>
            <person name="Holt R.A."/>
            <person name="Jennings D."/>
            <person name="Kraft C.L."/>
            <person name="Lu F."/>
            <person name="Nguyen T."/>
            <person name="Nusskern D.R."/>
            <person name="Pfannkoch C.M."/>
            <person name="Sitter C."/>
            <person name="Sutton G.G."/>
            <person name="Venter J.C."/>
            <person name="Wang Z."/>
            <person name="Woodage T."/>
            <person name="Zheng X.H."/>
            <person name="Zhong F."/>
        </authorList>
    </citation>
    <scope>NUCLEOTIDE SEQUENCE [LARGE SCALE GENOMIC DNA]</scope>
    <source>
        <strain>BN</strain>
        <strain evidence="2">Sprague-Dawley</strain>
    </source>
</reference>
<evidence type="ECO:0000313" key="2">
    <source>
        <dbReference type="Proteomes" id="UP000234681"/>
    </source>
</evidence>
<name>A6ILY1_RAT</name>
<dbReference type="EMBL" id="CH473964">
    <property type="protein sequence ID" value="EDM01808.1"/>
    <property type="molecule type" value="Genomic_DNA"/>
</dbReference>
<gene>
    <name evidence="1" type="ORF">rCG_29566</name>
</gene>
<accession>A6ILY1</accession>
<organism evidence="1 2">
    <name type="scientific">Rattus norvegicus</name>
    <name type="common">Rat</name>
    <dbReference type="NCBI Taxonomy" id="10116"/>
    <lineage>
        <taxon>Eukaryota</taxon>
        <taxon>Metazoa</taxon>
        <taxon>Chordata</taxon>
        <taxon>Craniata</taxon>
        <taxon>Vertebrata</taxon>
        <taxon>Euteleostomi</taxon>
        <taxon>Mammalia</taxon>
        <taxon>Eutheria</taxon>
        <taxon>Euarchontoglires</taxon>
        <taxon>Glires</taxon>
        <taxon>Rodentia</taxon>
        <taxon>Myomorpha</taxon>
        <taxon>Muroidea</taxon>
        <taxon>Muridae</taxon>
        <taxon>Murinae</taxon>
        <taxon>Rattus</taxon>
    </lineage>
</organism>
<sequence length="46" mass="5216">MIESFEVNRLTLNLATPSGSIPPKRKWNKESFAFCLLVFTLAGKFI</sequence>
<dbReference type="AlphaFoldDB" id="A6ILY1"/>
<protein>
    <submittedName>
        <fullName evidence="1">RCG29566</fullName>
    </submittedName>
</protein>